<accession>A0A0R2AY22</accession>
<dbReference type="STRING" id="1423727.FC34_GL001283"/>
<keyword evidence="2" id="KW-1185">Reference proteome</keyword>
<sequence length="110" mass="12070">MAMSKKSDLLDQKVIDLLTQFAKVNTPEQPALIKEVADTILAIQKRNQSTQVILTWFVGNIYFEVNGQRMRVNDDAYAILTQLDDISHGKGNLPGLGTGIIWNGGLNGGL</sequence>
<gene>
    <name evidence="1" type="ORF">FC34_GL001283</name>
</gene>
<organism evidence="1 2">
    <name type="scientific">Lacticaseibacillus brantae DSM 23927</name>
    <dbReference type="NCBI Taxonomy" id="1423727"/>
    <lineage>
        <taxon>Bacteria</taxon>
        <taxon>Bacillati</taxon>
        <taxon>Bacillota</taxon>
        <taxon>Bacilli</taxon>
        <taxon>Lactobacillales</taxon>
        <taxon>Lactobacillaceae</taxon>
        <taxon>Lacticaseibacillus</taxon>
    </lineage>
</organism>
<protein>
    <submittedName>
        <fullName evidence="1">Uncharacterized protein</fullName>
    </submittedName>
</protein>
<dbReference type="PATRIC" id="fig|1423727.3.peg.1303"/>
<evidence type="ECO:0000313" key="2">
    <source>
        <dbReference type="Proteomes" id="UP000051672"/>
    </source>
</evidence>
<proteinExistence type="predicted"/>
<reference evidence="1 2" key="1">
    <citation type="journal article" date="2015" name="Genome Announc.">
        <title>Expanding the biotechnology potential of lactobacilli through comparative genomics of 213 strains and associated genera.</title>
        <authorList>
            <person name="Sun Z."/>
            <person name="Harris H.M."/>
            <person name="McCann A."/>
            <person name="Guo C."/>
            <person name="Argimon S."/>
            <person name="Zhang W."/>
            <person name="Yang X."/>
            <person name="Jeffery I.B."/>
            <person name="Cooney J.C."/>
            <person name="Kagawa T.F."/>
            <person name="Liu W."/>
            <person name="Song Y."/>
            <person name="Salvetti E."/>
            <person name="Wrobel A."/>
            <person name="Rasinkangas P."/>
            <person name="Parkhill J."/>
            <person name="Rea M.C."/>
            <person name="O'Sullivan O."/>
            <person name="Ritari J."/>
            <person name="Douillard F.P."/>
            <person name="Paul Ross R."/>
            <person name="Yang R."/>
            <person name="Briner A.E."/>
            <person name="Felis G.E."/>
            <person name="de Vos W.M."/>
            <person name="Barrangou R."/>
            <person name="Klaenhammer T.R."/>
            <person name="Caufield P.W."/>
            <person name="Cui Y."/>
            <person name="Zhang H."/>
            <person name="O'Toole P.W."/>
        </authorList>
    </citation>
    <scope>NUCLEOTIDE SEQUENCE [LARGE SCALE GENOMIC DNA]</scope>
    <source>
        <strain evidence="1 2">DSM 23927</strain>
    </source>
</reference>
<dbReference type="AlphaFoldDB" id="A0A0R2AY22"/>
<evidence type="ECO:0000313" key="1">
    <source>
        <dbReference type="EMBL" id="KRM71626.1"/>
    </source>
</evidence>
<dbReference type="EMBL" id="AYZQ01000003">
    <property type="protein sequence ID" value="KRM71626.1"/>
    <property type="molecule type" value="Genomic_DNA"/>
</dbReference>
<dbReference type="Proteomes" id="UP000051672">
    <property type="component" value="Unassembled WGS sequence"/>
</dbReference>
<name>A0A0R2AY22_9LACO</name>
<comment type="caution">
    <text evidence="1">The sequence shown here is derived from an EMBL/GenBank/DDBJ whole genome shotgun (WGS) entry which is preliminary data.</text>
</comment>